<feature type="domain" description="VTT" evidence="2">
    <location>
        <begin position="27"/>
        <end position="138"/>
    </location>
</feature>
<evidence type="ECO:0000256" key="1">
    <source>
        <dbReference type="SAM" id="Phobius"/>
    </source>
</evidence>
<comment type="caution">
    <text evidence="3">The sequence shown here is derived from an EMBL/GenBank/DDBJ whole genome shotgun (WGS) entry which is preliminary data.</text>
</comment>
<reference evidence="3 4" key="1">
    <citation type="submission" date="2018-11" db="EMBL/GenBank/DDBJ databases">
        <title>Pseudaminobacter arsenicus sp. nov., an arsenic-resistant bacterium isolated from arsenic-rich aquifers.</title>
        <authorList>
            <person name="Mu Y."/>
        </authorList>
    </citation>
    <scope>NUCLEOTIDE SEQUENCE [LARGE SCALE GENOMIC DNA]</scope>
    <source>
        <strain evidence="3 4">CB3</strain>
    </source>
</reference>
<dbReference type="InterPro" id="IPR051311">
    <property type="entry name" value="DedA_domain"/>
</dbReference>
<keyword evidence="1" id="KW-1133">Transmembrane helix</keyword>
<dbReference type="OrthoDB" id="9814483at2"/>
<gene>
    <name evidence="3" type="ORF">EET67_21605</name>
</gene>
<dbReference type="PANTHER" id="PTHR42709:SF4">
    <property type="entry name" value="INNER MEMBRANE PROTEIN YQAA"/>
    <property type="match status" value="1"/>
</dbReference>
<sequence length="146" mass="15428">MNDLASLGGLFGAAFVAATILPAQSEAVLVGLLVADTHSTLLLVAVASVGNVLGAVVNWALGRAVDRLRDRKWFPAGPAALERASRWYRRWGRWSLLFSWAPFVGDALTVAAGVLREPLWSFLALVTVAKTVRYAAVAAATVGILG</sequence>
<dbReference type="Proteomes" id="UP000281647">
    <property type="component" value="Unassembled WGS sequence"/>
</dbReference>
<dbReference type="PANTHER" id="PTHR42709">
    <property type="entry name" value="ALKALINE PHOSPHATASE LIKE PROTEIN"/>
    <property type="match status" value="1"/>
</dbReference>
<dbReference type="RefSeq" id="WP_128628419.1">
    <property type="nucleotide sequence ID" value="NZ_RKST01000032.1"/>
</dbReference>
<dbReference type="EMBL" id="RKST01000032">
    <property type="protein sequence ID" value="RUM95723.1"/>
    <property type="molecule type" value="Genomic_DNA"/>
</dbReference>
<name>A0A432V0L2_9HYPH</name>
<keyword evidence="1" id="KW-0812">Transmembrane</keyword>
<dbReference type="AlphaFoldDB" id="A0A432V0L2"/>
<dbReference type="InterPro" id="IPR032816">
    <property type="entry name" value="VTT_dom"/>
</dbReference>
<protein>
    <submittedName>
        <fullName evidence="3">DedA family protein</fullName>
    </submittedName>
</protein>
<accession>A0A432V0L2</accession>
<keyword evidence="1" id="KW-0472">Membrane</keyword>
<feature type="transmembrane region" description="Helical" evidence="1">
    <location>
        <begin position="94"/>
        <end position="114"/>
    </location>
</feature>
<keyword evidence="4" id="KW-1185">Reference proteome</keyword>
<organism evidence="3 4">
    <name type="scientific">Borborobacter arsenicus</name>
    <dbReference type="NCBI Taxonomy" id="1851146"/>
    <lineage>
        <taxon>Bacteria</taxon>
        <taxon>Pseudomonadati</taxon>
        <taxon>Pseudomonadota</taxon>
        <taxon>Alphaproteobacteria</taxon>
        <taxon>Hyphomicrobiales</taxon>
        <taxon>Phyllobacteriaceae</taxon>
        <taxon>Borborobacter</taxon>
    </lineage>
</organism>
<proteinExistence type="predicted"/>
<feature type="transmembrane region" description="Helical" evidence="1">
    <location>
        <begin position="41"/>
        <end position="61"/>
    </location>
</feature>
<evidence type="ECO:0000259" key="2">
    <source>
        <dbReference type="Pfam" id="PF09335"/>
    </source>
</evidence>
<evidence type="ECO:0000313" key="4">
    <source>
        <dbReference type="Proteomes" id="UP000281647"/>
    </source>
</evidence>
<dbReference type="Pfam" id="PF09335">
    <property type="entry name" value="VTT_dom"/>
    <property type="match status" value="1"/>
</dbReference>
<evidence type="ECO:0000313" key="3">
    <source>
        <dbReference type="EMBL" id="RUM95723.1"/>
    </source>
</evidence>